<evidence type="ECO:0000313" key="8">
    <source>
        <dbReference type="Proteomes" id="UP000475862"/>
    </source>
</evidence>
<dbReference type="EMBL" id="VYZN01000001">
    <property type="protein sequence ID" value="KAE9544632.1"/>
    <property type="molecule type" value="Genomic_DNA"/>
</dbReference>
<dbReference type="Proteomes" id="UP000475862">
    <property type="component" value="Unassembled WGS sequence"/>
</dbReference>
<dbReference type="InterPro" id="IPR011990">
    <property type="entry name" value="TPR-like_helical_dom_sf"/>
</dbReference>
<feature type="domain" description="MYND-type" evidence="6">
    <location>
        <begin position="33"/>
        <end position="70"/>
    </location>
</feature>
<dbReference type="OrthoDB" id="6287422at2759"/>
<evidence type="ECO:0000256" key="4">
    <source>
        <dbReference type="ARBA" id="ARBA00024336"/>
    </source>
</evidence>
<organism evidence="7 8">
    <name type="scientific">Aphis glycines</name>
    <name type="common">Soybean aphid</name>
    <dbReference type="NCBI Taxonomy" id="307491"/>
    <lineage>
        <taxon>Eukaryota</taxon>
        <taxon>Metazoa</taxon>
        <taxon>Ecdysozoa</taxon>
        <taxon>Arthropoda</taxon>
        <taxon>Hexapoda</taxon>
        <taxon>Insecta</taxon>
        <taxon>Pterygota</taxon>
        <taxon>Neoptera</taxon>
        <taxon>Paraneoptera</taxon>
        <taxon>Hemiptera</taxon>
        <taxon>Sternorrhyncha</taxon>
        <taxon>Aphidomorpha</taxon>
        <taxon>Aphidoidea</taxon>
        <taxon>Aphididae</taxon>
        <taxon>Aphidini</taxon>
        <taxon>Aphis</taxon>
        <taxon>Aphis</taxon>
    </lineage>
</organism>
<evidence type="ECO:0000256" key="2">
    <source>
        <dbReference type="ARBA" id="ARBA00022771"/>
    </source>
</evidence>
<evidence type="ECO:0000256" key="3">
    <source>
        <dbReference type="ARBA" id="ARBA00022833"/>
    </source>
</evidence>
<dbReference type="InterPro" id="IPR045669">
    <property type="entry name" value="FHIP_C"/>
</dbReference>
<dbReference type="Pfam" id="PF10257">
    <property type="entry name" value="RAI16-like"/>
    <property type="match status" value="1"/>
</dbReference>
<dbReference type="SUPFAM" id="SSF82199">
    <property type="entry name" value="SET domain"/>
    <property type="match status" value="1"/>
</dbReference>
<dbReference type="SUPFAM" id="SSF144232">
    <property type="entry name" value="HIT/MYND zinc finger-like"/>
    <property type="match status" value="1"/>
</dbReference>
<reference evidence="7 8" key="1">
    <citation type="submission" date="2019-08" db="EMBL/GenBank/DDBJ databases">
        <title>The genome of the soybean aphid Biotype 1, its phylome, world population structure and adaptation to the North American continent.</title>
        <authorList>
            <person name="Giordano R."/>
            <person name="Donthu R.K."/>
            <person name="Hernandez A.G."/>
            <person name="Wright C.L."/>
            <person name="Zimin A.V."/>
        </authorList>
    </citation>
    <scope>NUCLEOTIDE SEQUENCE [LARGE SCALE GENOMIC DNA]</scope>
    <source>
        <tissue evidence="7">Whole aphids</tissue>
    </source>
</reference>
<keyword evidence="1" id="KW-0479">Metal-binding</keyword>
<dbReference type="InterPro" id="IPR019384">
    <property type="entry name" value="FHIP"/>
</dbReference>
<name>A0A6G0U8M2_APHGL</name>
<dbReference type="PROSITE" id="PS01360">
    <property type="entry name" value="ZF_MYND_1"/>
    <property type="match status" value="1"/>
</dbReference>
<dbReference type="InterPro" id="IPR046341">
    <property type="entry name" value="SET_dom_sf"/>
</dbReference>
<dbReference type="InterPro" id="IPR002893">
    <property type="entry name" value="Znf_MYND"/>
</dbReference>
<evidence type="ECO:0000256" key="5">
    <source>
        <dbReference type="PROSITE-ProRule" id="PRU00134"/>
    </source>
</evidence>
<comment type="similarity">
    <text evidence="4">Belongs to the FHIP family.</text>
</comment>
<dbReference type="Gene3D" id="1.10.220.160">
    <property type="match status" value="1"/>
</dbReference>
<dbReference type="PROSITE" id="PS50865">
    <property type="entry name" value="ZF_MYND_2"/>
    <property type="match status" value="1"/>
</dbReference>
<comment type="caution">
    <text evidence="7">The sequence shown here is derived from an EMBL/GenBank/DDBJ whole genome shotgun (WGS) entry which is preliminary data.</text>
</comment>
<keyword evidence="8" id="KW-1185">Reference proteome</keyword>
<dbReference type="PANTHER" id="PTHR21705:SF11">
    <property type="entry name" value="FHIP FAMILY PROTEIN CG3558"/>
    <property type="match status" value="1"/>
</dbReference>
<dbReference type="Pfam" id="PF19314">
    <property type="entry name" value="DUF5917"/>
    <property type="match status" value="1"/>
</dbReference>
<keyword evidence="2 5" id="KW-0863">Zinc-finger</keyword>
<dbReference type="AlphaFoldDB" id="A0A6G0U8M2"/>
<evidence type="ECO:0000313" key="7">
    <source>
        <dbReference type="EMBL" id="KAE9544632.1"/>
    </source>
</evidence>
<dbReference type="Pfam" id="PF01753">
    <property type="entry name" value="zf-MYND"/>
    <property type="match status" value="1"/>
</dbReference>
<proteinExistence type="inferred from homology"/>
<dbReference type="Gene3D" id="6.10.140.2220">
    <property type="match status" value="1"/>
</dbReference>
<evidence type="ECO:0000256" key="1">
    <source>
        <dbReference type="ARBA" id="ARBA00022723"/>
    </source>
</evidence>
<gene>
    <name evidence="7" type="ORF">AGLY_000174</name>
</gene>
<accession>A0A6G0U8M2</accession>
<dbReference type="GO" id="GO:0008270">
    <property type="term" value="F:zinc ion binding"/>
    <property type="evidence" value="ECO:0007669"/>
    <property type="project" value="UniProtKB-KW"/>
</dbReference>
<keyword evidence="3" id="KW-0862">Zinc</keyword>
<sequence length="1200" mass="137761">MDKKRKFFRKGDTIFTDKPFVHALKSTYKNEKCDYCYSEETLSRCSGCQYILYCNRTCQKLSWTEHKRECSRLKKIYPKILPDAARIMSKILIKLKNGGSTEKGYYTSIRYRTFKDLMSHYPNLKNDDHRLEHFSSLCGVLKEYMGEANLPNPIELLGIYGRMCINAFNILDNNLNTIGTGIYLAASVINHSCVPNATATFDGTTLRIGAITDIEHTDPELHVFISYLELMQTTSERRSELQNNYYFLCECKRCITNYEQNFVNSMICGNSDCQAAVPMKNKRKEILDSISCSKCMEKISEDKIKTFYDVTDFTEFQLSKMKDIGYLDVCKMCLEKQNGIFHPDNINHVKILDLAFESAIKMEQWKESLKYGILLIDGYRVYYGDCHPSLGILYMKLFKLCTIVENSESAVQYLKEGMDILKITHGEDHSLYKNEVRNKGIEKTDDLDLSACFDSFNKHWQHTFEIIDRYQTGKGVIKNDDIVAVINHLNQLIKLLLLDIQSAKSTNQSRCFEYFLNNQLLEKIYSWSLKTDQFQNRLKLEQLKVYGVLLSELRGHQFLSDDSILNPLILILNSYDGDCLSVEIEKHLVTVLRQFCVVLSHQPNILCNVLKENSINSKCVILSLLMAFIHRDGSIGEEARDALLIFVSLSRQNDTLANIITSKSNVSPVLATGLSGLYSVLPRKLDFENDCYRLSPKNIEDVPELSNFLASVELCNAVAKICHKIVYDQLLDYLYHGFLLPVVGPALMQDFENNCGINTHLSRVAEEEVATATVYLDLLLRSVTHPGLLQTFIKFVLCERFEKIKIIELLINRINNKSFKVCIATLALMETILDLNCEDVMLELVFKYLVPCTHIMLSQRSRIKQVDSYCKSADIFLSLIPDVFKYRNVNSQTLYSEYQGYLNYARIKIAECAMETKHWTYLYDGENPSHTIVETKTIEMENDQNSILSADDSSSGYESFKAMKDIDKMLGNDENSKHADEILSNTSSPCGSDSPTCFIRQTTFKTKEPFTQYPCLGPFLEALFSNLENLPEQDFRINLRLTAVMTRLSMYKKPLIQSLLLNHSMIFQPCIRSLFQILRSLKQTIETKLSGRMEKVIEAEAFLIERENKLCNTQCNRSVSEKIPEPFSRGETKRRSISVAFGAMFRRNSGNKEAILESTSNGYRYYKENETESLDLPINAIILAEWLKELSAICQEHTIS</sequence>
<dbReference type="Gene3D" id="1.25.40.10">
    <property type="entry name" value="Tetratricopeptide repeat domain"/>
    <property type="match status" value="1"/>
</dbReference>
<dbReference type="Gene3D" id="2.170.270.10">
    <property type="entry name" value="SET domain"/>
    <property type="match status" value="1"/>
</dbReference>
<evidence type="ECO:0000259" key="6">
    <source>
        <dbReference type="PROSITE" id="PS50865"/>
    </source>
</evidence>
<protein>
    <recommendedName>
        <fullName evidence="6">MYND-type domain-containing protein</fullName>
    </recommendedName>
</protein>
<dbReference type="PANTHER" id="PTHR21705">
    <property type="entry name" value="RAI16 PROTEIN-RELATED"/>
    <property type="match status" value="1"/>
</dbReference>
<dbReference type="Gene3D" id="1.25.40.970">
    <property type="match status" value="1"/>
</dbReference>